<gene>
    <name evidence="9" type="primary">RIPPLY3</name>
</gene>
<dbReference type="GO" id="GO:0000122">
    <property type="term" value="P:negative regulation of transcription by RNA polymerase II"/>
    <property type="evidence" value="ECO:0007669"/>
    <property type="project" value="TreeGrafter"/>
</dbReference>
<reference evidence="9" key="3">
    <citation type="submission" date="2020-05" db="EMBL/GenBank/DDBJ databases">
        <title>Electrophorus electricus (electric eel) genome, fEleEle1, primary haplotype.</title>
        <authorList>
            <person name="Myers G."/>
            <person name="Meyer A."/>
            <person name="Fedrigo O."/>
            <person name="Formenti G."/>
            <person name="Rhie A."/>
            <person name="Tracey A."/>
            <person name="Sims Y."/>
            <person name="Jarvis E.D."/>
        </authorList>
    </citation>
    <scope>NUCLEOTIDE SEQUENCE [LARGE SCALE GENOMIC DNA]</scope>
</reference>
<dbReference type="GO" id="GO:0005634">
    <property type="term" value="C:nucleus"/>
    <property type="evidence" value="ECO:0007669"/>
    <property type="project" value="UniProtKB-SubCell"/>
</dbReference>
<evidence type="ECO:0000256" key="7">
    <source>
        <dbReference type="ARBA" id="ARBA00040827"/>
    </source>
</evidence>
<keyword evidence="3" id="KW-0217">Developmental protein</keyword>
<name>A0A4W4FPF2_ELEEL</name>
<keyword evidence="6" id="KW-0539">Nucleus</keyword>
<reference evidence="10" key="2">
    <citation type="journal article" date="2017" name="Sci. Adv.">
        <title>A tail of two voltages: Proteomic comparison of the three electric organs of the electric eel.</title>
        <authorList>
            <person name="Traeger L.L."/>
            <person name="Sabat G."/>
            <person name="Barrett-Wilt G.A."/>
            <person name="Wells G.B."/>
            <person name="Sussman M.R."/>
        </authorList>
    </citation>
    <scope>NUCLEOTIDE SEQUENCE [LARGE SCALE GENOMIC DNA]</scope>
</reference>
<organism evidence="9 10">
    <name type="scientific">Electrophorus electricus</name>
    <name type="common">Electric eel</name>
    <name type="synonym">Gymnotus electricus</name>
    <dbReference type="NCBI Taxonomy" id="8005"/>
    <lineage>
        <taxon>Eukaryota</taxon>
        <taxon>Metazoa</taxon>
        <taxon>Chordata</taxon>
        <taxon>Craniata</taxon>
        <taxon>Vertebrata</taxon>
        <taxon>Euteleostomi</taxon>
        <taxon>Actinopterygii</taxon>
        <taxon>Neopterygii</taxon>
        <taxon>Teleostei</taxon>
        <taxon>Ostariophysi</taxon>
        <taxon>Gymnotiformes</taxon>
        <taxon>Gymnotoidei</taxon>
        <taxon>Gymnotidae</taxon>
        <taxon>Electrophorus</taxon>
    </lineage>
</organism>
<keyword evidence="10" id="KW-1185">Reference proteome</keyword>
<evidence type="ECO:0000256" key="4">
    <source>
        <dbReference type="ARBA" id="ARBA00023015"/>
    </source>
</evidence>
<dbReference type="AlphaFoldDB" id="A0A4W4FPF2"/>
<evidence type="ECO:0000256" key="6">
    <source>
        <dbReference type="ARBA" id="ARBA00023242"/>
    </source>
</evidence>
<keyword evidence="4" id="KW-0805">Transcription regulation</keyword>
<reference evidence="9" key="4">
    <citation type="submission" date="2025-08" db="UniProtKB">
        <authorList>
            <consortium name="Ensembl"/>
        </authorList>
    </citation>
    <scope>IDENTIFICATION</scope>
</reference>
<reference evidence="10" key="1">
    <citation type="journal article" date="2014" name="Science">
        <title>Nonhuman genetics. Genomic basis for the convergent evolution of electric organs.</title>
        <authorList>
            <person name="Gallant J.R."/>
            <person name="Traeger L.L."/>
            <person name="Volkening J.D."/>
            <person name="Moffett H."/>
            <person name="Chen P.H."/>
            <person name="Novina C.D."/>
            <person name="Phillips G.N.Jr."/>
            <person name="Anand R."/>
            <person name="Wells G.B."/>
            <person name="Pinch M."/>
            <person name="Guth R."/>
            <person name="Unguez G.A."/>
            <person name="Albert J.S."/>
            <person name="Zakon H.H."/>
            <person name="Samanta M.P."/>
            <person name="Sussman M.R."/>
        </authorList>
    </citation>
    <scope>NUCLEOTIDE SEQUENCE [LARGE SCALE GENOMIC DNA]</scope>
</reference>
<feature type="compositionally biased region" description="Acidic residues" evidence="8">
    <location>
        <begin position="105"/>
        <end position="114"/>
    </location>
</feature>
<evidence type="ECO:0000256" key="3">
    <source>
        <dbReference type="ARBA" id="ARBA00022473"/>
    </source>
</evidence>
<sequence>MLPFSMSSDTLPICAQVNSRNPRRPAEQSTGCPVIWRPWTIRDTHLEMTVTGSSKQFSKDIQAFHHPVRLFMPRSKTQEYLSHLGRTVLASFPVQATLHFYNDDSSSDEENGDGEETKARGL</sequence>
<dbReference type="PANTHER" id="PTHR16770">
    <property type="entry name" value="PROTEIN RIPPLY-LIKE"/>
    <property type="match status" value="1"/>
</dbReference>
<comment type="subcellular location">
    <subcellularLocation>
        <location evidence="1">Nucleus</location>
    </subcellularLocation>
</comment>
<proteinExistence type="inferred from homology"/>
<feature type="region of interest" description="Disordered" evidence="8">
    <location>
        <begin position="101"/>
        <end position="122"/>
    </location>
</feature>
<dbReference type="GO" id="GO:0009880">
    <property type="term" value="P:embryonic pattern specification"/>
    <property type="evidence" value="ECO:0007669"/>
    <property type="project" value="TreeGrafter"/>
</dbReference>
<evidence type="ECO:0000256" key="2">
    <source>
        <dbReference type="ARBA" id="ARBA00006944"/>
    </source>
</evidence>
<comment type="similarity">
    <text evidence="2">Belongs to the ripply family.</text>
</comment>
<evidence type="ECO:0000256" key="8">
    <source>
        <dbReference type="SAM" id="MobiDB-lite"/>
    </source>
</evidence>
<dbReference type="Proteomes" id="UP000314983">
    <property type="component" value="Chromosome 17"/>
</dbReference>
<protein>
    <recommendedName>
        <fullName evidence="7">Protein ripply3</fullName>
    </recommendedName>
</protein>
<accession>A0A4W4FPF2</accession>
<evidence type="ECO:0000256" key="5">
    <source>
        <dbReference type="ARBA" id="ARBA00023163"/>
    </source>
</evidence>
<evidence type="ECO:0000313" key="10">
    <source>
        <dbReference type="Proteomes" id="UP000314983"/>
    </source>
</evidence>
<dbReference type="GeneTree" id="ENSGT00730000111429"/>
<dbReference type="PANTHER" id="PTHR16770:SF4">
    <property type="entry name" value="PROTEIN RIPPLY3"/>
    <property type="match status" value="1"/>
</dbReference>
<dbReference type="GO" id="GO:0003139">
    <property type="term" value="P:secondary heart field specification"/>
    <property type="evidence" value="ECO:0007669"/>
    <property type="project" value="Ensembl"/>
</dbReference>
<dbReference type="InterPro" id="IPR028127">
    <property type="entry name" value="Ripply_fam"/>
</dbReference>
<evidence type="ECO:0000256" key="1">
    <source>
        <dbReference type="ARBA" id="ARBA00004123"/>
    </source>
</evidence>
<reference evidence="9" key="5">
    <citation type="submission" date="2025-09" db="UniProtKB">
        <authorList>
            <consortium name="Ensembl"/>
        </authorList>
    </citation>
    <scope>IDENTIFICATION</scope>
</reference>
<dbReference type="Pfam" id="PF14998">
    <property type="entry name" value="Ripply"/>
    <property type="match status" value="1"/>
</dbReference>
<evidence type="ECO:0000313" key="9">
    <source>
        <dbReference type="Ensembl" id="ENSEEEP00000025949.1"/>
    </source>
</evidence>
<keyword evidence="5" id="KW-0804">Transcription</keyword>
<dbReference type="OMA" id="KTTIGTH"/>
<dbReference type="Ensembl" id="ENSEEET00000026246.2">
    <property type="protein sequence ID" value="ENSEEEP00000025949.1"/>
    <property type="gene ID" value="ENSEEEG00000012574.2"/>
</dbReference>